<accession>A0ABY0V6X2</accession>
<dbReference type="SUPFAM" id="SSF52540">
    <property type="entry name" value="P-loop containing nucleoside triphosphate hydrolases"/>
    <property type="match status" value="1"/>
</dbReference>
<dbReference type="InterPro" id="IPR014016">
    <property type="entry name" value="UvrD-like_ATP-bd"/>
</dbReference>
<dbReference type="GO" id="GO:0004386">
    <property type="term" value="F:helicase activity"/>
    <property type="evidence" value="ECO:0007669"/>
    <property type="project" value="UniProtKB-KW"/>
</dbReference>
<evidence type="ECO:0000256" key="6">
    <source>
        <dbReference type="SAM" id="Coils"/>
    </source>
</evidence>
<evidence type="ECO:0000256" key="2">
    <source>
        <dbReference type="ARBA" id="ARBA00022801"/>
    </source>
</evidence>
<evidence type="ECO:0000259" key="7">
    <source>
        <dbReference type="PROSITE" id="PS51198"/>
    </source>
</evidence>
<sequence length="761" mass="84826">MFEPVDAGSQDPEIAHEQAVVDATYHRLDQLKDEYRLAQERAHRQHGVGNAQGFTERDVLSAHFSDLRERLDQVEDRLVFGRIDMEDDLTHYVGRIGISTAEGEPMLIDWRAPASRPFYQATAIDPQGVIRRRHLTTRARRVTAIEDEALDQEAANKRNMTLQGEGALMSALSEARQGHMTDIVSTIQAEQDSVIRSEDSGLVIVQGGPGTGKTAVALHRAAYLLYTQRDRLQHSGVLLIGPSHVFLRYIEQVLPSLGETGVVSVTMGDLLPGFHAQAHDSERVARIKGKAVWQSIIRRAVKGLQRVPDADQELRVWSRTVTLTVEDIRAAHAHARRTGKPHNEARDGFALELMDVLARRLAADERDRRSREGVHDVDGNDVEMWRQEIRDSVDARRAINLAWMPTSPLTLLERIFARPGYLEQLNASVPNRLTFDEIAGLRRPKGSPLTVSDIPLLDECAELLGTSSALRERENNERAERLAYAREAIERQNLGDGIVTAQMLADATREGESHSSLAERARRDRSWTYGHIVVDEAQELSPMAWRALLRRCPSRSFTVVGDLDQRRGHDRPSTWHEALGPAARALSEEYVLTISYRTPRQLIDRAQRVMAAVGEPMSGELQAVRDVTDAYELTHLAQEHQPPSSPETDDMWEPTREAIRRELSVLDHTVGNGRGRLAIIMGSERADQWNADADGHTTLSERVAVLSATAAKGLEFDSVIVVEPSEILGDGPGDLFVALTRSTQRLHIVSSGQVLSGLEQN</sequence>
<dbReference type="Pfam" id="PF01443">
    <property type="entry name" value="Viral_helicase1"/>
    <property type="match status" value="1"/>
</dbReference>
<keyword evidence="1 5" id="KW-0547">Nucleotide-binding</keyword>
<keyword evidence="2 5" id="KW-0378">Hydrolase</keyword>
<dbReference type="PANTHER" id="PTHR11070:SF45">
    <property type="entry name" value="DNA 3'-5' HELICASE"/>
    <property type="match status" value="1"/>
</dbReference>
<evidence type="ECO:0000256" key="4">
    <source>
        <dbReference type="ARBA" id="ARBA00022840"/>
    </source>
</evidence>
<dbReference type="Proteomes" id="UP000198976">
    <property type="component" value="Chromosome I"/>
</dbReference>
<evidence type="ECO:0000256" key="5">
    <source>
        <dbReference type="PROSITE-ProRule" id="PRU00560"/>
    </source>
</evidence>
<evidence type="ECO:0000313" key="9">
    <source>
        <dbReference type="Proteomes" id="UP000198976"/>
    </source>
</evidence>
<feature type="coiled-coil region" evidence="6">
    <location>
        <begin position="21"/>
        <end position="77"/>
    </location>
</feature>
<dbReference type="InterPro" id="IPR027417">
    <property type="entry name" value="P-loop_NTPase"/>
</dbReference>
<evidence type="ECO:0000256" key="1">
    <source>
        <dbReference type="ARBA" id="ARBA00022741"/>
    </source>
</evidence>
<dbReference type="InterPro" id="IPR000212">
    <property type="entry name" value="DNA_helicase_UvrD/REP"/>
</dbReference>
<evidence type="ECO:0000313" key="8">
    <source>
        <dbReference type="EMBL" id="SDT91078.1"/>
    </source>
</evidence>
<protein>
    <submittedName>
        <fullName evidence="8">DNA helicase IV</fullName>
    </submittedName>
</protein>
<keyword evidence="9" id="KW-1185">Reference proteome</keyword>
<proteinExistence type="predicted"/>
<dbReference type="EMBL" id="LT629792">
    <property type="protein sequence ID" value="SDT91078.1"/>
    <property type="molecule type" value="Genomic_DNA"/>
</dbReference>
<gene>
    <name evidence="8" type="ORF">SAMN04489714_0809</name>
</gene>
<evidence type="ECO:0000256" key="3">
    <source>
        <dbReference type="ARBA" id="ARBA00022806"/>
    </source>
</evidence>
<name>A0ABY0V6X2_9ACTO</name>
<keyword evidence="3 5" id="KW-0347">Helicase</keyword>
<dbReference type="RefSeq" id="WP_092648467.1">
    <property type="nucleotide sequence ID" value="NZ_LT629792.1"/>
</dbReference>
<feature type="binding site" evidence="5">
    <location>
        <begin position="207"/>
        <end position="214"/>
    </location>
    <ligand>
        <name>ATP</name>
        <dbReference type="ChEBI" id="CHEBI:30616"/>
    </ligand>
</feature>
<organism evidence="8 9">
    <name type="scientific">Schaalia radingae</name>
    <dbReference type="NCBI Taxonomy" id="131110"/>
    <lineage>
        <taxon>Bacteria</taxon>
        <taxon>Bacillati</taxon>
        <taxon>Actinomycetota</taxon>
        <taxon>Actinomycetes</taxon>
        <taxon>Actinomycetales</taxon>
        <taxon>Actinomycetaceae</taxon>
        <taxon>Schaalia</taxon>
    </lineage>
</organism>
<feature type="domain" description="UvrD-like helicase ATP-binding" evidence="7">
    <location>
        <begin position="186"/>
        <end position="599"/>
    </location>
</feature>
<dbReference type="PROSITE" id="PS51198">
    <property type="entry name" value="UVRD_HELICASE_ATP_BIND"/>
    <property type="match status" value="1"/>
</dbReference>
<reference evidence="8 9" key="1">
    <citation type="submission" date="2016-10" db="EMBL/GenBank/DDBJ databases">
        <authorList>
            <person name="Varghese N."/>
            <person name="Submissions S."/>
        </authorList>
    </citation>
    <scope>NUCLEOTIDE SEQUENCE [LARGE SCALE GENOMIC DNA]</scope>
    <source>
        <strain evidence="8 9">DSM 9169</strain>
    </source>
</reference>
<dbReference type="InterPro" id="IPR027351">
    <property type="entry name" value="(+)RNA_virus_helicase_core_dom"/>
</dbReference>
<dbReference type="PANTHER" id="PTHR11070">
    <property type="entry name" value="UVRD / RECB / PCRA DNA HELICASE FAMILY MEMBER"/>
    <property type="match status" value="1"/>
</dbReference>
<keyword evidence="6" id="KW-0175">Coiled coil</keyword>
<dbReference type="Gene3D" id="3.40.50.300">
    <property type="entry name" value="P-loop containing nucleotide triphosphate hydrolases"/>
    <property type="match status" value="3"/>
</dbReference>
<keyword evidence="4 5" id="KW-0067">ATP-binding</keyword>